<comment type="similarity">
    <text evidence="9">Belongs to the 'phage' integrase family. XerC subfamily.</text>
</comment>
<keyword evidence="13" id="KW-1185">Reference proteome</keyword>
<dbReference type="InterPro" id="IPR023009">
    <property type="entry name" value="Tyrosine_recombinase_XerC/XerD"/>
</dbReference>
<dbReference type="Gene3D" id="1.10.443.10">
    <property type="entry name" value="Intergrase catalytic core"/>
    <property type="match status" value="1"/>
</dbReference>
<feature type="domain" description="Core-binding (CB)" evidence="11">
    <location>
        <begin position="8"/>
        <end position="99"/>
    </location>
</feature>
<name>A0ABU7LU88_9PROT</name>
<dbReference type="InterPro" id="IPR013762">
    <property type="entry name" value="Integrase-like_cat_sf"/>
</dbReference>
<keyword evidence="3 9" id="KW-0132">Cell division</keyword>
<dbReference type="RefSeq" id="WP_330199568.1">
    <property type="nucleotide sequence ID" value="NZ_JAZDRP010000007.1"/>
</dbReference>
<evidence type="ECO:0000259" key="11">
    <source>
        <dbReference type="PROSITE" id="PS51900"/>
    </source>
</evidence>
<comment type="subcellular location">
    <subcellularLocation>
        <location evidence="1 9">Cytoplasm</location>
    </subcellularLocation>
</comment>
<dbReference type="Pfam" id="PF02899">
    <property type="entry name" value="Phage_int_SAM_1"/>
    <property type="match status" value="1"/>
</dbReference>
<feature type="active site" evidence="9">
    <location>
        <position position="163"/>
    </location>
</feature>
<dbReference type="Pfam" id="PF00589">
    <property type="entry name" value="Phage_integrase"/>
    <property type="match status" value="1"/>
</dbReference>
<dbReference type="PROSITE" id="PS51898">
    <property type="entry name" value="TYR_RECOMBINASE"/>
    <property type="match status" value="1"/>
</dbReference>
<dbReference type="InterPro" id="IPR050090">
    <property type="entry name" value="Tyrosine_recombinase_XerCD"/>
</dbReference>
<dbReference type="InterPro" id="IPR044068">
    <property type="entry name" value="CB"/>
</dbReference>
<proteinExistence type="inferred from homology"/>
<protein>
    <recommendedName>
        <fullName evidence="9">Tyrosine recombinase XerC</fullName>
    </recommendedName>
</protein>
<dbReference type="EMBL" id="JAZDRP010000007">
    <property type="protein sequence ID" value="MEE2526904.1"/>
    <property type="molecule type" value="Genomic_DNA"/>
</dbReference>
<organism evidence="12 13">
    <name type="scientific">Hyphobacterium lacteum</name>
    <dbReference type="NCBI Taxonomy" id="3116575"/>
    <lineage>
        <taxon>Bacteria</taxon>
        <taxon>Pseudomonadati</taxon>
        <taxon>Pseudomonadota</taxon>
        <taxon>Alphaproteobacteria</taxon>
        <taxon>Maricaulales</taxon>
        <taxon>Maricaulaceae</taxon>
        <taxon>Hyphobacterium</taxon>
    </lineage>
</organism>
<keyword evidence="8 9" id="KW-0131">Cell cycle</keyword>
<dbReference type="Proteomes" id="UP001354971">
    <property type="component" value="Unassembled WGS sequence"/>
</dbReference>
<dbReference type="HAMAP" id="MF_01808">
    <property type="entry name" value="Recomb_XerC_XerD"/>
    <property type="match status" value="1"/>
</dbReference>
<dbReference type="InterPro" id="IPR002104">
    <property type="entry name" value="Integrase_catalytic"/>
</dbReference>
<evidence type="ECO:0000256" key="2">
    <source>
        <dbReference type="ARBA" id="ARBA00022490"/>
    </source>
</evidence>
<evidence type="ECO:0000256" key="5">
    <source>
        <dbReference type="ARBA" id="ARBA00022908"/>
    </source>
</evidence>
<feature type="active site" evidence="9">
    <location>
        <position position="257"/>
    </location>
</feature>
<feature type="active site" evidence="9">
    <location>
        <position position="186"/>
    </location>
</feature>
<comment type="function">
    <text evidence="9">Site-specific tyrosine recombinase, which acts by catalyzing the cutting and rejoining of the recombining DNA molecules. The XerC-XerD complex is essential to convert dimers of the bacterial chromosome into monomers to permit their segregation at cell division. It also contributes to the segregational stability of plasmids.</text>
</comment>
<accession>A0ABU7LU88</accession>
<dbReference type="PROSITE" id="PS51900">
    <property type="entry name" value="CB"/>
    <property type="match status" value="1"/>
</dbReference>
<dbReference type="SUPFAM" id="SSF56349">
    <property type="entry name" value="DNA breaking-rejoining enzymes"/>
    <property type="match status" value="1"/>
</dbReference>
<evidence type="ECO:0000259" key="10">
    <source>
        <dbReference type="PROSITE" id="PS51898"/>
    </source>
</evidence>
<dbReference type="InterPro" id="IPR010998">
    <property type="entry name" value="Integrase_recombinase_N"/>
</dbReference>
<evidence type="ECO:0000256" key="9">
    <source>
        <dbReference type="HAMAP-Rule" id="MF_01808"/>
    </source>
</evidence>
<evidence type="ECO:0000313" key="13">
    <source>
        <dbReference type="Proteomes" id="UP001354971"/>
    </source>
</evidence>
<evidence type="ECO:0000256" key="4">
    <source>
        <dbReference type="ARBA" id="ARBA00022829"/>
    </source>
</evidence>
<evidence type="ECO:0000256" key="7">
    <source>
        <dbReference type="ARBA" id="ARBA00023172"/>
    </source>
</evidence>
<feature type="domain" description="Tyr recombinase" evidence="10">
    <location>
        <begin position="120"/>
        <end position="302"/>
    </location>
</feature>
<dbReference type="InterPro" id="IPR004107">
    <property type="entry name" value="Integrase_SAM-like_N"/>
</dbReference>
<evidence type="ECO:0000256" key="1">
    <source>
        <dbReference type="ARBA" id="ARBA00004496"/>
    </source>
</evidence>
<keyword evidence="6 9" id="KW-0238">DNA-binding</keyword>
<keyword evidence="7 9" id="KW-0233">DNA recombination</keyword>
<evidence type="ECO:0000313" key="12">
    <source>
        <dbReference type="EMBL" id="MEE2526904.1"/>
    </source>
</evidence>
<feature type="active site" evidence="9">
    <location>
        <position position="280"/>
    </location>
</feature>
<feature type="active site" evidence="9">
    <location>
        <position position="254"/>
    </location>
</feature>
<reference evidence="12 13" key="1">
    <citation type="submission" date="2024-01" db="EMBL/GenBank/DDBJ databases">
        <title>Hyphobacterium bacterium isolated from marine sediment.</title>
        <authorList>
            <person name="Zhao S."/>
        </authorList>
    </citation>
    <scope>NUCLEOTIDE SEQUENCE [LARGE SCALE GENOMIC DNA]</scope>
    <source>
        <strain evidence="13">HN65</strain>
    </source>
</reference>
<keyword evidence="5 9" id="KW-0229">DNA integration</keyword>
<evidence type="ECO:0000256" key="6">
    <source>
        <dbReference type="ARBA" id="ARBA00023125"/>
    </source>
</evidence>
<dbReference type="PANTHER" id="PTHR30349">
    <property type="entry name" value="PHAGE INTEGRASE-RELATED"/>
    <property type="match status" value="1"/>
</dbReference>
<dbReference type="InterPro" id="IPR011010">
    <property type="entry name" value="DNA_brk_join_enz"/>
</dbReference>
<dbReference type="PANTHER" id="PTHR30349:SF90">
    <property type="entry name" value="TYROSINE RECOMBINASE XERD"/>
    <property type="match status" value="1"/>
</dbReference>
<comment type="caution">
    <text evidence="12">The sequence shown here is derived from an EMBL/GenBank/DDBJ whole genome shotgun (WGS) entry which is preliminary data.</text>
</comment>
<gene>
    <name evidence="9" type="primary">xerC</name>
    <name evidence="12" type="ORF">V0U79_11025</name>
</gene>
<keyword evidence="4 9" id="KW-0159">Chromosome partition</keyword>
<feature type="active site" description="O-(3'-phospho-DNA)-tyrosine intermediate" evidence="9">
    <location>
        <position position="289"/>
    </location>
</feature>
<evidence type="ECO:0000256" key="8">
    <source>
        <dbReference type="ARBA" id="ARBA00023306"/>
    </source>
</evidence>
<dbReference type="Gene3D" id="1.10.150.130">
    <property type="match status" value="1"/>
</dbReference>
<keyword evidence="2 9" id="KW-0963">Cytoplasm</keyword>
<evidence type="ECO:0000256" key="3">
    <source>
        <dbReference type="ARBA" id="ARBA00022618"/>
    </source>
</evidence>
<dbReference type="SUPFAM" id="SSF47823">
    <property type="entry name" value="lambda integrase-like, N-terminal domain"/>
    <property type="match status" value="1"/>
</dbReference>
<sequence>MADEGVGAPADIALSAWLDHLAGEKRYSEKTVESYGRDVEGFLDFQFAHRGARLSIGDLGSLRASDYRAWLASRRREGVSARSLARFLSSVRSFYRYIERRWGVDGSALGLVETPKVPRSLPKPISADAARQMIAETAAREKPDWVAARDEAVLMLLYGCGLRISEALALTGSDLPLGEVIRVTGKGQKTRLVPVLPAVREAMARYVALCPFALDPAEAAFRAIRGGALGARAVQSLTTDLRSRLGLPASATPHALRHSFATHLLAGGGDLRTIQELLGHASLSTTQIYAAVEGEQLARVHAAAHPRARRN</sequence>
<comment type="subunit">
    <text evidence="9">Forms a cyclic heterotetrameric complex composed of two molecules of XerC and two molecules of XerD.</text>
</comment>